<dbReference type="InterPro" id="IPR013189">
    <property type="entry name" value="Glyco_hydro_32_C"/>
</dbReference>
<feature type="domain" description="Glycosyl hydrolase family 32 N-terminal" evidence="6">
    <location>
        <begin position="55"/>
        <end position="377"/>
    </location>
</feature>
<dbReference type="SUPFAM" id="SSF49899">
    <property type="entry name" value="Concanavalin A-like lectins/glucanases"/>
    <property type="match status" value="1"/>
</dbReference>
<dbReference type="InterPro" id="IPR023296">
    <property type="entry name" value="Glyco_hydro_beta-prop_sf"/>
</dbReference>
<dbReference type="Gene3D" id="2.60.120.560">
    <property type="entry name" value="Exo-inulinase, domain 1"/>
    <property type="match status" value="1"/>
</dbReference>
<dbReference type="InterPro" id="IPR013320">
    <property type="entry name" value="ConA-like_dom_sf"/>
</dbReference>
<keyword evidence="3 4" id="KW-0326">Glycosidase</keyword>
<dbReference type="EMBL" id="OZ023716">
    <property type="protein sequence ID" value="CAK9865601.1"/>
    <property type="molecule type" value="Genomic_DNA"/>
</dbReference>
<keyword evidence="9" id="KW-1185">Reference proteome</keyword>
<dbReference type="CDD" id="cd18624">
    <property type="entry name" value="GH32_Fruct1-like"/>
    <property type="match status" value="1"/>
</dbReference>
<gene>
    <name evidence="8" type="ORF">CSSPJE1EN2_LOCUS8596</name>
</gene>
<name>A0ABP1ATE4_9BRYO</name>
<keyword evidence="5" id="KW-0732">Signal</keyword>
<dbReference type="InterPro" id="IPR001362">
    <property type="entry name" value="Glyco_hydro_32"/>
</dbReference>
<dbReference type="InterPro" id="IPR050551">
    <property type="entry name" value="Fructan_Metab_Enzymes"/>
</dbReference>
<evidence type="ECO:0000313" key="9">
    <source>
        <dbReference type="Proteomes" id="UP001497522"/>
    </source>
</evidence>
<keyword evidence="2 4" id="KW-0378">Hydrolase</keyword>
<evidence type="ECO:0000313" key="8">
    <source>
        <dbReference type="EMBL" id="CAK9865601.1"/>
    </source>
</evidence>
<evidence type="ECO:0000256" key="5">
    <source>
        <dbReference type="SAM" id="SignalP"/>
    </source>
</evidence>
<dbReference type="Pfam" id="PF00251">
    <property type="entry name" value="Glyco_hydro_32N"/>
    <property type="match status" value="1"/>
</dbReference>
<dbReference type="PANTHER" id="PTHR31953">
    <property type="entry name" value="BETA-FRUCTOFURANOSIDASE, INSOLUBLE ISOENZYME CWINV1-RELATED"/>
    <property type="match status" value="1"/>
</dbReference>
<dbReference type="SUPFAM" id="SSF75005">
    <property type="entry name" value="Arabinanase/levansucrase/invertase"/>
    <property type="match status" value="1"/>
</dbReference>
<accession>A0ABP1ATE4</accession>
<evidence type="ECO:0000256" key="1">
    <source>
        <dbReference type="ARBA" id="ARBA00009902"/>
    </source>
</evidence>
<dbReference type="Gene3D" id="2.115.10.20">
    <property type="entry name" value="Glycosyl hydrolase domain, family 43"/>
    <property type="match status" value="1"/>
</dbReference>
<sequence length="585" mass="65797">MKLFLTIWRPILLSYSLINSVMETHHKSNNLKHQMPSSNGQYSQAVLLAQRTGFHFQPIKNWMNGPLYYKGYYHLFYQYNPYAAVWGNIVWGHAVSSDLIHWRYLEEALVGSEWYDIYGCWTGSATLLDDGTPAILYTGWSNASAVIQSQTQNLAFPANASDPLLLKWVKSAHNPIATAPPGYNSSYFRDPTTSWQGPDGEWRILVGANMGTGGNIGTALVYKSKDFQTWSFEHPLHEVPGTGMWECPDFYPVALSGSKLGLDTSVLGASQKHVLKISSNNLRHDYYSVGTYYYNNQTYEPDIKQLDTAIGLRYDYGNYYASKSFFDQHKGRRILFGWVEESDTAQEDIAKGWSSIQAIPRQIWLDSVTPTALLQLPIEEVKNLRSTKYEQTNVTLSPGSVFPAQGVQGVQLDIELTFALPDVSQNSTTEEFLGEEGPLECSKIGAGTKGAKYGPFGILVLATEDLQEQTAFFFYFTYSKKSGWLTLLCNDRNKSSVASNLDKSSYGTYLRVYPNDKSLVLRILVDHSVVETFGQWGRMAITSRVYPQYAIGNSAKVFLFNNGTEDVKAQSLKIWSMNTVKLTNF</sequence>
<dbReference type="InterPro" id="IPR013148">
    <property type="entry name" value="Glyco_hydro_32_N"/>
</dbReference>
<evidence type="ECO:0000259" key="6">
    <source>
        <dbReference type="Pfam" id="PF00251"/>
    </source>
</evidence>
<protein>
    <recommendedName>
        <fullName evidence="10">Beta-fructofuranosidase</fullName>
    </recommendedName>
</protein>
<evidence type="ECO:0000256" key="4">
    <source>
        <dbReference type="RuleBase" id="RU362110"/>
    </source>
</evidence>
<dbReference type="Proteomes" id="UP001497522">
    <property type="component" value="Chromosome 15"/>
</dbReference>
<dbReference type="SMART" id="SM00640">
    <property type="entry name" value="Glyco_32"/>
    <property type="match status" value="1"/>
</dbReference>
<evidence type="ECO:0000256" key="3">
    <source>
        <dbReference type="ARBA" id="ARBA00023295"/>
    </source>
</evidence>
<reference evidence="8" key="1">
    <citation type="submission" date="2024-03" db="EMBL/GenBank/DDBJ databases">
        <authorList>
            <consortium name="ELIXIR-Norway"/>
            <consortium name="Elixir Norway"/>
        </authorList>
    </citation>
    <scope>NUCLEOTIDE SEQUENCE</scope>
</reference>
<comment type="similarity">
    <text evidence="1 4">Belongs to the glycosyl hydrolase 32 family.</text>
</comment>
<evidence type="ECO:0000256" key="2">
    <source>
        <dbReference type="ARBA" id="ARBA00022801"/>
    </source>
</evidence>
<feature type="signal peptide" evidence="5">
    <location>
        <begin position="1"/>
        <end position="23"/>
    </location>
</feature>
<proteinExistence type="inferred from homology"/>
<feature type="domain" description="Glycosyl hydrolase family 32 C-terminal" evidence="7">
    <location>
        <begin position="380"/>
        <end position="576"/>
    </location>
</feature>
<evidence type="ECO:0000259" key="7">
    <source>
        <dbReference type="Pfam" id="PF08244"/>
    </source>
</evidence>
<evidence type="ECO:0008006" key="10">
    <source>
        <dbReference type="Google" id="ProtNLM"/>
    </source>
</evidence>
<organism evidence="8 9">
    <name type="scientific">Sphagnum jensenii</name>
    <dbReference type="NCBI Taxonomy" id="128206"/>
    <lineage>
        <taxon>Eukaryota</taxon>
        <taxon>Viridiplantae</taxon>
        <taxon>Streptophyta</taxon>
        <taxon>Embryophyta</taxon>
        <taxon>Bryophyta</taxon>
        <taxon>Sphagnophytina</taxon>
        <taxon>Sphagnopsida</taxon>
        <taxon>Sphagnales</taxon>
        <taxon>Sphagnaceae</taxon>
        <taxon>Sphagnum</taxon>
    </lineage>
</organism>
<dbReference type="Pfam" id="PF08244">
    <property type="entry name" value="Glyco_hydro_32C"/>
    <property type="match status" value="1"/>
</dbReference>
<feature type="chain" id="PRO_5046420279" description="Beta-fructofuranosidase" evidence="5">
    <location>
        <begin position="24"/>
        <end position="585"/>
    </location>
</feature>